<proteinExistence type="predicted"/>
<dbReference type="AlphaFoldDB" id="A0A7Y0DY86"/>
<evidence type="ECO:0008006" key="3">
    <source>
        <dbReference type="Google" id="ProtNLM"/>
    </source>
</evidence>
<dbReference type="EMBL" id="JABBNT010000001">
    <property type="protein sequence ID" value="NMM43810.1"/>
    <property type="molecule type" value="Genomic_DNA"/>
</dbReference>
<sequence length="441" mass="48744">MQAKRLEYTNEVLEALQAMGSLSGLKLGQIVCIGVDEVRKKLGEEKWARTEGLVASLIEKAITQLCDPKDRYIKCRDASFLIFFADTDRDKAVAISAGIAAAVSKALFGQDFAKGLTVSGVVKTAEGLKLDKAEDPYAVLETLRGKAHVQLIGVSPHPAPTAAPIGFAPEEELRKIRMAVDQDHSDLMKRLALIEDEPIVFKFLPVWRVSERLVHMFHCIPMRQSGTPDRPLWNYSVLGREPETDTIIELDVASMERGLLKLSESLLRGESNFLAPNIHFETLASRKGQAALLPILQKLPEQVGRRLFPNIMHIPDGVPEGRLRDVTGQLRHLTNKLSALIIPHKLSTDLAQILRRLHEGGIPGVFVRLHRNPSKEDLRWVFTAAERTKAMGGFAGVTGVTDDHAFQQLADSHVDYCAGPIFGGPFDDVPAPYAFDMVKTE</sequence>
<organism evidence="1 2">
    <name type="scientific">Pacificispira spongiicola</name>
    <dbReference type="NCBI Taxonomy" id="2729598"/>
    <lineage>
        <taxon>Bacteria</taxon>
        <taxon>Pseudomonadati</taxon>
        <taxon>Pseudomonadota</taxon>
        <taxon>Alphaproteobacteria</taxon>
        <taxon>Rhodospirillales</taxon>
        <taxon>Rhodospirillaceae</taxon>
        <taxon>Pacificispira</taxon>
    </lineage>
</organism>
<comment type="caution">
    <text evidence="1">The sequence shown here is derived from an EMBL/GenBank/DDBJ whole genome shotgun (WGS) entry which is preliminary data.</text>
</comment>
<keyword evidence="2" id="KW-1185">Reference proteome</keyword>
<reference evidence="1 2" key="1">
    <citation type="submission" date="2020-04" db="EMBL/GenBank/DDBJ databases">
        <title>Rhodospirillaceae bacterium KN72 isolated from deep sea.</title>
        <authorList>
            <person name="Zhang D.-C."/>
        </authorList>
    </citation>
    <scope>NUCLEOTIDE SEQUENCE [LARGE SCALE GENOMIC DNA]</scope>
    <source>
        <strain evidence="1 2">KN72</strain>
    </source>
</reference>
<evidence type="ECO:0000313" key="2">
    <source>
        <dbReference type="Proteomes" id="UP000539372"/>
    </source>
</evidence>
<dbReference type="RefSeq" id="WP_169624054.1">
    <property type="nucleotide sequence ID" value="NZ_JABBNT010000001.1"/>
</dbReference>
<protein>
    <recommendedName>
        <fullName evidence="3">GGDEF domain-containing protein</fullName>
    </recommendedName>
</protein>
<name>A0A7Y0DY86_9PROT</name>
<accession>A0A7Y0DY86</accession>
<evidence type="ECO:0000313" key="1">
    <source>
        <dbReference type="EMBL" id="NMM43810.1"/>
    </source>
</evidence>
<gene>
    <name evidence="1" type="ORF">HH303_04935</name>
</gene>
<dbReference type="Proteomes" id="UP000539372">
    <property type="component" value="Unassembled WGS sequence"/>
</dbReference>